<feature type="transmembrane region" description="Helical" evidence="8">
    <location>
        <begin position="7"/>
        <end position="23"/>
    </location>
</feature>
<evidence type="ECO:0000256" key="7">
    <source>
        <dbReference type="PIRNR" id="PIRNR016636"/>
    </source>
</evidence>
<keyword evidence="7" id="KW-0808">Transferase</keyword>
<feature type="transmembrane region" description="Helical" evidence="8">
    <location>
        <begin position="355"/>
        <end position="374"/>
    </location>
</feature>
<dbReference type="AlphaFoldDB" id="A0AB73T8R6"/>
<dbReference type="GO" id="GO:0016746">
    <property type="term" value="F:acyltransferase activity"/>
    <property type="evidence" value="ECO:0007669"/>
    <property type="project" value="UniProtKB-KW"/>
</dbReference>
<feature type="transmembrane region" description="Helical" evidence="8">
    <location>
        <begin position="303"/>
        <end position="320"/>
    </location>
</feature>
<proteinExistence type="inferred from homology"/>
<comment type="similarity">
    <text evidence="2 7">Belongs to the membrane-bound acyltransferase family.</text>
</comment>
<dbReference type="PIRSF" id="PIRSF500217">
    <property type="entry name" value="AlgI"/>
    <property type="match status" value="1"/>
</dbReference>
<protein>
    <submittedName>
        <fullName evidence="9">Alginate O-acetyltransferase complex protein AlgI</fullName>
    </submittedName>
</protein>
<feature type="transmembrane region" description="Helical" evidence="8">
    <location>
        <begin position="326"/>
        <end position="343"/>
    </location>
</feature>
<dbReference type="EMBL" id="QGGY01000001">
    <property type="protein sequence ID" value="PWJ78672.1"/>
    <property type="molecule type" value="Genomic_DNA"/>
</dbReference>
<evidence type="ECO:0000256" key="6">
    <source>
        <dbReference type="ARBA" id="ARBA00023136"/>
    </source>
</evidence>
<keyword evidence="10" id="KW-1185">Reference proteome</keyword>
<name>A0AB73T8R6_9FIRM</name>
<dbReference type="InterPro" id="IPR028362">
    <property type="entry name" value="AlgI"/>
</dbReference>
<evidence type="ECO:0000256" key="3">
    <source>
        <dbReference type="ARBA" id="ARBA00022475"/>
    </source>
</evidence>
<evidence type="ECO:0000313" key="10">
    <source>
        <dbReference type="Proteomes" id="UP000245412"/>
    </source>
</evidence>
<accession>A0AB73T8R6</accession>
<organism evidence="9 10">
    <name type="scientific">Murimonas intestini</name>
    <dbReference type="NCBI Taxonomy" id="1337051"/>
    <lineage>
        <taxon>Bacteria</taxon>
        <taxon>Bacillati</taxon>
        <taxon>Bacillota</taxon>
        <taxon>Clostridia</taxon>
        <taxon>Lachnospirales</taxon>
        <taxon>Lachnospiraceae</taxon>
        <taxon>Murimonas</taxon>
    </lineage>
</organism>
<evidence type="ECO:0000313" key="9">
    <source>
        <dbReference type="EMBL" id="PWJ78672.1"/>
    </source>
</evidence>
<evidence type="ECO:0000256" key="1">
    <source>
        <dbReference type="ARBA" id="ARBA00004651"/>
    </source>
</evidence>
<dbReference type="RefSeq" id="WP_109624127.1">
    <property type="nucleotide sequence ID" value="NZ_JANKBI010000001.1"/>
</dbReference>
<comment type="subcellular location">
    <subcellularLocation>
        <location evidence="1">Cell membrane</location>
        <topology evidence="1">Multi-pass membrane protein</topology>
    </subcellularLocation>
</comment>
<dbReference type="InterPro" id="IPR024194">
    <property type="entry name" value="Ac/AlaTfrase_AlgI/DltB"/>
</dbReference>
<keyword evidence="3 7" id="KW-1003">Cell membrane</keyword>
<keyword evidence="7" id="KW-0012">Acyltransferase</keyword>
<dbReference type="InterPro" id="IPR004299">
    <property type="entry name" value="MBOAT_fam"/>
</dbReference>
<evidence type="ECO:0000256" key="5">
    <source>
        <dbReference type="ARBA" id="ARBA00022989"/>
    </source>
</evidence>
<gene>
    <name evidence="9" type="ORF">C7383_10140</name>
</gene>
<dbReference type="InterPro" id="IPR051085">
    <property type="entry name" value="MB_O-acyltransferase"/>
</dbReference>
<feature type="transmembrane region" description="Helical" evidence="8">
    <location>
        <begin position="146"/>
        <end position="166"/>
    </location>
</feature>
<evidence type="ECO:0000256" key="2">
    <source>
        <dbReference type="ARBA" id="ARBA00010323"/>
    </source>
</evidence>
<sequence length="469" mass="53355">MVFSSSIFLWLFLPVVLVLYYLAQERWRNVLLLAASLFFYAWGEPVYILLMVVSILINYMFGCIMERTEGGTKKKFWLITAVVLNLGMLGVFKYAGFAVESINSIAGTEVLPHVEIALPIGISFYTFQALSYVIDVYRREVKGQKNLISLALYISFFPQLIAGPIVKYHDINEQLGSRQCTAEKFYKGVQRFIWGLGKKMIFANTLAGAADMIFGLTTAELGFGTAWAGIICYSLQIYYDFSGYSDMAIGLGKMFGFEFKENFNYPYVSKSIREFWRRWHISLSTWFKEYLYIPLGGSRKGNGRTYINLFIVFFCTGLWHGASWNFVIWGMFHGVLLVIERLFLGRLLDKNPVKIVNHIYVILMVIVGWVFFRAEDLSYALGYLQAMVSFGKETFLGAGVFVTPYILTCIAGAVLMSGVLRGRIERFVRAHINQKVIDVSEVILCVFILGTAAVMLGSGAYNPFIYFRF</sequence>
<feature type="transmembrane region" description="Helical" evidence="8">
    <location>
        <begin position="394"/>
        <end position="420"/>
    </location>
</feature>
<dbReference type="GO" id="GO:0042121">
    <property type="term" value="P:alginic acid biosynthetic process"/>
    <property type="evidence" value="ECO:0007669"/>
    <property type="project" value="InterPro"/>
</dbReference>
<feature type="transmembrane region" description="Helical" evidence="8">
    <location>
        <begin position="441"/>
        <end position="461"/>
    </location>
</feature>
<feature type="transmembrane region" description="Helical" evidence="8">
    <location>
        <begin position="76"/>
        <end position="96"/>
    </location>
</feature>
<reference evidence="9 10" key="1">
    <citation type="submission" date="2018-05" db="EMBL/GenBank/DDBJ databases">
        <authorList>
            <person name="Goeker M."/>
            <person name="Huntemann M."/>
            <person name="Clum A."/>
            <person name="Pillay M."/>
            <person name="Palaniappan K."/>
            <person name="Varghese N."/>
            <person name="Mikhailova N."/>
            <person name="Stamatis D."/>
            <person name="Reddy T."/>
            <person name="Daum C."/>
            <person name="Shapiro N."/>
            <person name="Ivanova N."/>
            <person name="Kyrpides N."/>
            <person name="Woyke T."/>
        </authorList>
    </citation>
    <scope>NUCLEOTIDE SEQUENCE [LARGE SCALE GENOMIC DNA]</scope>
    <source>
        <strain evidence="9 10">DSM 26524</strain>
    </source>
</reference>
<dbReference type="PANTHER" id="PTHR13285">
    <property type="entry name" value="ACYLTRANSFERASE"/>
    <property type="match status" value="1"/>
</dbReference>
<comment type="caution">
    <text evidence="9">The sequence shown here is derived from an EMBL/GenBank/DDBJ whole genome shotgun (WGS) entry which is preliminary data.</text>
</comment>
<keyword evidence="5 8" id="KW-1133">Transmembrane helix</keyword>
<dbReference type="PANTHER" id="PTHR13285:SF18">
    <property type="entry name" value="PROTEIN-CYSTEINE N-PALMITOYLTRANSFERASE RASP"/>
    <property type="match status" value="1"/>
</dbReference>
<keyword evidence="4 8" id="KW-0812">Transmembrane</keyword>
<dbReference type="Pfam" id="PF03062">
    <property type="entry name" value="MBOAT"/>
    <property type="match status" value="1"/>
</dbReference>
<dbReference type="GO" id="GO:0005886">
    <property type="term" value="C:plasma membrane"/>
    <property type="evidence" value="ECO:0007669"/>
    <property type="project" value="UniProtKB-SubCell"/>
</dbReference>
<dbReference type="PIRSF" id="PIRSF016636">
    <property type="entry name" value="AlgI_DltB"/>
    <property type="match status" value="1"/>
</dbReference>
<feature type="transmembrane region" description="Helical" evidence="8">
    <location>
        <begin position="221"/>
        <end position="239"/>
    </location>
</feature>
<feature type="transmembrane region" description="Helical" evidence="8">
    <location>
        <begin position="116"/>
        <end position="134"/>
    </location>
</feature>
<dbReference type="Proteomes" id="UP000245412">
    <property type="component" value="Unassembled WGS sequence"/>
</dbReference>
<keyword evidence="6 7" id="KW-0472">Membrane</keyword>
<evidence type="ECO:0000256" key="4">
    <source>
        <dbReference type="ARBA" id="ARBA00022692"/>
    </source>
</evidence>
<evidence type="ECO:0000256" key="8">
    <source>
        <dbReference type="SAM" id="Phobius"/>
    </source>
</evidence>